<dbReference type="InterPro" id="IPR008974">
    <property type="entry name" value="TRAF-like"/>
</dbReference>
<evidence type="ECO:0000259" key="1">
    <source>
        <dbReference type="PROSITE" id="PS50144"/>
    </source>
</evidence>
<dbReference type="PANTHER" id="PTHR46162">
    <property type="entry name" value="TRAF-LIKE FAMILY PROTEIN"/>
    <property type="match status" value="1"/>
</dbReference>
<sequence>MAGEISLQSDWEICVDFRLFLLDQKKGKYLVLEDAFAKENCFHGEMLRSPGFDNLMSLEEFTDASNGYVVDDTCVFGAEVEQFSKLKAEYYVSKTFNAGDQKWQILLYPKGYGEGNGTHLSIFLSLADWKPTPPVSKIFAVFSLSIVDQKHADHETWTSKHCFTTKSRHGVCRSSLV</sequence>
<name>A0AAW1XC28_RUBAR</name>
<dbReference type="EMBL" id="JBEDUW010000004">
    <property type="protein sequence ID" value="KAK9934084.1"/>
    <property type="molecule type" value="Genomic_DNA"/>
</dbReference>
<dbReference type="Gene3D" id="2.60.210.10">
    <property type="entry name" value="Apoptosis, Tumor Necrosis Factor Receptor Associated Protein 2, Chain A"/>
    <property type="match status" value="2"/>
</dbReference>
<protein>
    <recommendedName>
        <fullName evidence="1">MATH domain-containing protein</fullName>
    </recommendedName>
</protein>
<dbReference type="PROSITE" id="PS50144">
    <property type="entry name" value="MATH"/>
    <property type="match status" value="1"/>
</dbReference>
<dbReference type="Pfam" id="PF22486">
    <property type="entry name" value="MATH_2"/>
    <property type="match status" value="1"/>
</dbReference>
<dbReference type="SUPFAM" id="SSF49599">
    <property type="entry name" value="TRAF domain-like"/>
    <property type="match status" value="2"/>
</dbReference>
<evidence type="ECO:0000313" key="2">
    <source>
        <dbReference type="EMBL" id="KAK9934084.1"/>
    </source>
</evidence>
<gene>
    <name evidence="2" type="ORF">M0R45_021241</name>
</gene>
<evidence type="ECO:0000313" key="3">
    <source>
        <dbReference type="Proteomes" id="UP001457282"/>
    </source>
</evidence>
<keyword evidence="3" id="KW-1185">Reference proteome</keyword>
<dbReference type="SMART" id="SM00061">
    <property type="entry name" value="MATH"/>
    <property type="match status" value="1"/>
</dbReference>
<dbReference type="InterPro" id="IPR002083">
    <property type="entry name" value="MATH/TRAF_dom"/>
</dbReference>
<proteinExistence type="predicted"/>
<dbReference type="PANTHER" id="PTHR46162:SF2">
    <property type="entry name" value="ANKYRIN REPEAT-CONTAINING PROTEIN-RELATED"/>
    <property type="match status" value="1"/>
</dbReference>
<accession>A0AAW1XC28</accession>
<reference evidence="2 3" key="1">
    <citation type="journal article" date="2023" name="G3 (Bethesda)">
        <title>A chromosome-length genome assembly and annotation of blackberry (Rubus argutus, cv. 'Hillquist').</title>
        <authorList>
            <person name="Bruna T."/>
            <person name="Aryal R."/>
            <person name="Dudchenko O."/>
            <person name="Sargent D.J."/>
            <person name="Mead D."/>
            <person name="Buti M."/>
            <person name="Cavallini A."/>
            <person name="Hytonen T."/>
            <person name="Andres J."/>
            <person name="Pham M."/>
            <person name="Weisz D."/>
            <person name="Mascagni F."/>
            <person name="Usai G."/>
            <person name="Natali L."/>
            <person name="Bassil N."/>
            <person name="Fernandez G.E."/>
            <person name="Lomsadze A."/>
            <person name="Armour M."/>
            <person name="Olukolu B."/>
            <person name="Poorten T."/>
            <person name="Britton C."/>
            <person name="Davik J."/>
            <person name="Ashrafi H."/>
            <person name="Aiden E.L."/>
            <person name="Borodovsky M."/>
            <person name="Worthington M."/>
        </authorList>
    </citation>
    <scope>NUCLEOTIDE SEQUENCE [LARGE SCALE GENOMIC DNA]</scope>
    <source>
        <strain evidence="2">PI 553951</strain>
    </source>
</reference>
<dbReference type="CDD" id="cd00121">
    <property type="entry name" value="MATH"/>
    <property type="match status" value="2"/>
</dbReference>
<comment type="caution">
    <text evidence="2">The sequence shown here is derived from an EMBL/GenBank/DDBJ whole genome shotgun (WGS) entry which is preliminary data.</text>
</comment>
<dbReference type="AlphaFoldDB" id="A0AAW1XC28"/>
<dbReference type="Proteomes" id="UP001457282">
    <property type="component" value="Unassembled WGS sequence"/>
</dbReference>
<feature type="domain" description="MATH" evidence="1">
    <location>
        <begin position="73"/>
        <end position="177"/>
    </location>
</feature>
<organism evidence="2 3">
    <name type="scientific">Rubus argutus</name>
    <name type="common">Southern blackberry</name>
    <dbReference type="NCBI Taxonomy" id="59490"/>
    <lineage>
        <taxon>Eukaryota</taxon>
        <taxon>Viridiplantae</taxon>
        <taxon>Streptophyta</taxon>
        <taxon>Embryophyta</taxon>
        <taxon>Tracheophyta</taxon>
        <taxon>Spermatophyta</taxon>
        <taxon>Magnoliopsida</taxon>
        <taxon>eudicotyledons</taxon>
        <taxon>Gunneridae</taxon>
        <taxon>Pentapetalae</taxon>
        <taxon>rosids</taxon>
        <taxon>fabids</taxon>
        <taxon>Rosales</taxon>
        <taxon>Rosaceae</taxon>
        <taxon>Rosoideae</taxon>
        <taxon>Rosoideae incertae sedis</taxon>
        <taxon>Rubus</taxon>
    </lineage>
</organism>